<sequence>MDHRRGLMASRADGETFCPRLWGRGGARLTPNLYPRTSSSRRRHRCFVVGTRGGAPFLTQPRDRRLQCGGEGSSTSFPGLETVRCDADLLYMSRYRSN</sequence>
<gene>
    <name evidence="1" type="ORF">CHC_T00005460001</name>
</gene>
<proteinExistence type="predicted"/>
<dbReference type="Proteomes" id="UP000012073">
    <property type="component" value="Unassembled WGS sequence"/>
</dbReference>
<dbReference type="Gramene" id="CDF37323">
    <property type="protein sequence ID" value="CDF37323"/>
    <property type="gene ID" value="CHC_T00005460001"/>
</dbReference>
<dbReference type="EMBL" id="HG001831">
    <property type="protein sequence ID" value="CDF37323.1"/>
    <property type="molecule type" value="Genomic_DNA"/>
</dbReference>
<accession>R7QHS1</accession>
<evidence type="ECO:0000313" key="1">
    <source>
        <dbReference type="EMBL" id="CDF37323.1"/>
    </source>
</evidence>
<protein>
    <submittedName>
        <fullName evidence="1">Uncharacterized protein</fullName>
    </submittedName>
</protein>
<evidence type="ECO:0000313" key="2">
    <source>
        <dbReference type="Proteomes" id="UP000012073"/>
    </source>
</evidence>
<dbReference type="AlphaFoldDB" id="R7QHS1"/>
<reference evidence="2" key="1">
    <citation type="journal article" date="2013" name="Proc. Natl. Acad. Sci. U.S.A.">
        <title>Genome structure and metabolic features in the red seaweed Chondrus crispus shed light on evolution of the Archaeplastida.</title>
        <authorList>
            <person name="Collen J."/>
            <person name="Porcel B."/>
            <person name="Carre W."/>
            <person name="Ball S.G."/>
            <person name="Chaparro C."/>
            <person name="Tonon T."/>
            <person name="Barbeyron T."/>
            <person name="Michel G."/>
            <person name="Noel B."/>
            <person name="Valentin K."/>
            <person name="Elias M."/>
            <person name="Artiguenave F."/>
            <person name="Arun A."/>
            <person name="Aury J.M."/>
            <person name="Barbosa-Neto J.F."/>
            <person name="Bothwell J.H."/>
            <person name="Bouget F.Y."/>
            <person name="Brillet L."/>
            <person name="Cabello-Hurtado F."/>
            <person name="Capella-Gutierrez S."/>
            <person name="Charrier B."/>
            <person name="Cladiere L."/>
            <person name="Cock J.M."/>
            <person name="Coelho S.M."/>
            <person name="Colleoni C."/>
            <person name="Czjzek M."/>
            <person name="Da Silva C."/>
            <person name="Delage L."/>
            <person name="Denoeud F."/>
            <person name="Deschamps P."/>
            <person name="Dittami S.M."/>
            <person name="Gabaldon T."/>
            <person name="Gachon C.M."/>
            <person name="Groisillier A."/>
            <person name="Herve C."/>
            <person name="Jabbari K."/>
            <person name="Katinka M."/>
            <person name="Kloareg B."/>
            <person name="Kowalczyk N."/>
            <person name="Labadie K."/>
            <person name="Leblanc C."/>
            <person name="Lopez P.J."/>
            <person name="McLachlan D.H."/>
            <person name="Meslet-Cladiere L."/>
            <person name="Moustafa A."/>
            <person name="Nehr Z."/>
            <person name="Nyvall Collen P."/>
            <person name="Panaud O."/>
            <person name="Partensky F."/>
            <person name="Poulain J."/>
            <person name="Rensing S.A."/>
            <person name="Rousvoal S."/>
            <person name="Samson G."/>
            <person name="Symeonidi A."/>
            <person name="Weissenbach J."/>
            <person name="Zambounis A."/>
            <person name="Wincker P."/>
            <person name="Boyen C."/>
        </authorList>
    </citation>
    <scope>NUCLEOTIDE SEQUENCE [LARGE SCALE GENOMIC DNA]</scope>
    <source>
        <strain evidence="2">cv. Stackhouse</strain>
    </source>
</reference>
<keyword evidence="2" id="KW-1185">Reference proteome</keyword>
<dbReference type="GeneID" id="17324859"/>
<organism evidence="1 2">
    <name type="scientific">Chondrus crispus</name>
    <name type="common">Carrageen Irish moss</name>
    <name type="synonym">Polymorpha crispa</name>
    <dbReference type="NCBI Taxonomy" id="2769"/>
    <lineage>
        <taxon>Eukaryota</taxon>
        <taxon>Rhodophyta</taxon>
        <taxon>Florideophyceae</taxon>
        <taxon>Rhodymeniophycidae</taxon>
        <taxon>Gigartinales</taxon>
        <taxon>Gigartinaceae</taxon>
        <taxon>Chondrus</taxon>
    </lineage>
</organism>
<dbReference type="RefSeq" id="XP_005717142.1">
    <property type="nucleotide sequence ID" value="XM_005717085.1"/>
</dbReference>
<dbReference type="KEGG" id="ccp:CHC_T00005460001"/>
<name>R7QHS1_CHOCR</name>